<dbReference type="EMBL" id="JALNMH010000004">
    <property type="protein sequence ID" value="MCK7593240.1"/>
    <property type="molecule type" value="Genomic_DNA"/>
</dbReference>
<dbReference type="Proteomes" id="UP001431449">
    <property type="component" value="Unassembled WGS sequence"/>
</dbReference>
<proteinExistence type="predicted"/>
<dbReference type="InterPro" id="IPR019052">
    <property type="entry name" value="DUF2383"/>
</dbReference>
<comment type="caution">
    <text evidence="2">The sequence shown here is derived from an EMBL/GenBank/DDBJ whole genome shotgun (WGS) entry which is preliminary data.</text>
</comment>
<dbReference type="InterPro" id="IPR012347">
    <property type="entry name" value="Ferritin-like"/>
</dbReference>
<feature type="domain" description="DUF2383" evidence="1">
    <location>
        <begin position="4"/>
        <end position="112"/>
    </location>
</feature>
<dbReference type="NCBIfam" id="TIGR02284">
    <property type="entry name" value="PA2169 family four-helix-bundle protein"/>
    <property type="match status" value="1"/>
</dbReference>
<gene>
    <name evidence="2" type="ORF">M0G41_06100</name>
</gene>
<name>A0ABT0GFB4_9GAMM</name>
<dbReference type="Pfam" id="PF09537">
    <property type="entry name" value="DUF2383"/>
    <property type="match status" value="1"/>
</dbReference>
<organism evidence="2 3">
    <name type="scientific">Pseudomarimonas salicorniae</name>
    <dbReference type="NCBI Taxonomy" id="2933270"/>
    <lineage>
        <taxon>Bacteria</taxon>
        <taxon>Pseudomonadati</taxon>
        <taxon>Pseudomonadota</taxon>
        <taxon>Gammaproteobacteria</taxon>
        <taxon>Lysobacterales</taxon>
        <taxon>Lysobacteraceae</taxon>
        <taxon>Pseudomarimonas</taxon>
    </lineage>
</organism>
<accession>A0ABT0GFB4</accession>
<sequence length="145" mass="16146">MKNASTLQELVSIARDGAKFYDEAGKEVNDPSLKLLFLRMADQKRTLIASLSGKLAANHEDIPTEGTIAGKLRRVYTDLRGSLSSNEAKVYVSQLEETEDRLLEHFEDALQKVEDPTVRSTLQAHMPQVRACHAEMSAAKKRYAA</sequence>
<keyword evidence="3" id="KW-1185">Reference proteome</keyword>
<reference evidence="2" key="1">
    <citation type="submission" date="2022-04" db="EMBL/GenBank/DDBJ databases">
        <title>Lysobacter sp. CAU 1642 isolated from sea sand.</title>
        <authorList>
            <person name="Kim W."/>
        </authorList>
    </citation>
    <scope>NUCLEOTIDE SEQUENCE</scope>
    <source>
        <strain evidence="2">CAU 1642</strain>
    </source>
</reference>
<evidence type="ECO:0000259" key="1">
    <source>
        <dbReference type="Pfam" id="PF09537"/>
    </source>
</evidence>
<dbReference type="InterPro" id="IPR011971">
    <property type="entry name" value="CHP02284"/>
</dbReference>
<evidence type="ECO:0000313" key="2">
    <source>
        <dbReference type="EMBL" id="MCK7593240.1"/>
    </source>
</evidence>
<protein>
    <submittedName>
        <fullName evidence="2">PA2169 family four-helix-bundle protein</fullName>
    </submittedName>
</protein>
<dbReference type="Gene3D" id="1.20.1260.10">
    <property type="match status" value="1"/>
</dbReference>
<evidence type="ECO:0000313" key="3">
    <source>
        <dbReference type="Proteomes" id="UP001431449"/>
    </source>
</evidence>
<dbReference type="RefSeq" id="WP_248206513.1">
    <property type="nucleotide sequence ID" value="NZ_JALNMH010000004.1"/>
</dbReference>